<dbReference type="GO" id="GO:0042101">
    <property type="term" value="C:T cell receptor complex"/>
    <property type="evidence" value="ECO:0007669"/>
    <property type="project" value="UniProtKB-KW"/>
</dbReference>
<accession>A0A6I8NL58</accession>
<dbReference type="PANTHER" id="PTHR19367">
    <property type="entry name" value="T-CELL RECEPTOR ALPHA CHAIN V REGION"/>
    <property type="match status" value="1"/>
</dbReference>
<dbReference type="InterPro" id="IPR036179">
    <property type="entry name" value="Ig-like_dom_sf"/>
</dbReference>
<keyword evidence="5" id="KW-0391">Immunity</keyword>
<dbReference type="Proteomes" id="UP000002279">
    <property type="component" value="Unplaced"/>
</dbReference>
<dbReference type="InParanoid" id="A0A6I8NL58"/>
<evidence type="ECO:0000313" key="8">
    <source>
        <dbReference type="Ensembl" id="ENSOANP00000041868.1"/>
    </source>
</evidence>
<dbReference type="InterPro" id="IPR051287">
    <property type="entry name" value="TCR_variable_region"/>
</dbReference>
<feature type="domain" description="Ig-like" evidence="7">
    <location>
        <begin position="36"/>
        <end position="144"/>
    </location>
</feature>
<dbReference type="SMART" id="SM00409">
    <property type="entry name" value="IG"/>
    <property type="match status" value="1"/>
</dbReference>
<dbReference type="PANTHER" id="PTHR19367:SF42">
    <property type="entry name" value="T CELL RECEPTOR ALPHA VARIABLE 18"/>
    <property type="match status" value="1"/>
</dbReference>
<dbReference type="InterPro" id="IPR007110">
    <property type="entry name" value="Ig-like_dom"/>
</dbReference>
<keyword evidence="9" id="KW-1185">Reference proteome</keyword>
<feature type="region of interest" description="Disordered" evidence="6">
    <location>
        <begin position="137"/>
        <end position="163"/>
    </location>
</feature>
<dbReference type="Gene3D" id="2.60.40.10">
    <property type="entry name" value="Immunoglobulins"/>
    <property type="match status" value="1"/>
</dbReference>
<dbReference type="GO" id="GO:0002250">
    <property type="term" value="P:adaptive immune response"/>
    <property type="evidence" value="ECO:0007669"/>
    <property type="project" value="UniProtKB-KW"/>
</dbReference>
<keyword evidence="2" id="KW-1064">Adaptive immunity</keyword>
<evidence type="ECO:0000256" key="2">
    <source>
        <dbReference type="ARBA" id="ARBA00023130"/>
    </source>
</evidence>
<evidence type="ECO:0000259" key="7">
    <source>
        <dbReference type="PROSITE" id="PS50835"/>
    </source>
</evidence>
<dbReference type="AlphaFoldDB" id="A0A6I8NL58"/>
<keyword evidence="5" id="KW-1279">T cell receptor</keyword>
<evidence type="ECO:0000256" key="6">
    <source>
        <dbReference type="SAM" id="MobiDB-lite"/>
    </source>
</evidence>
<feature type="compositionally biased region" description="Basic and acidic residues" evidence="6">
    <location>
        <begin position="154"/>
        <end position="163"/>
    </location>
</feature>
<dbReference type="Bgee" id="ENSOANG00000049252">
    <property type="expression patterns" value="Expressed in ovary and 2 other cell types or tissues"/>
</dbReference>
<dbReference type="OMA" id="FNMQKQA"/>
<evidence type="ECO:0000256" key="1">
    <source>
        <dbReference type="ARBA" id="ARBA00022729"/>
    </source>
</evidence>
<reference evidence="8" key="1">
    <citation type="submission" date="2025-08" db="UniProtKB">
        <authorList>
            <consortium name="Ensembl"/>
        </authorList>
    </citation>
    <scope>IDENTIFICATION</scope>
    <source>
        <strain evidence="8">Glennie</strain>
    </source>
</reference>
<evidence type="ECO:0000313" key="9">
    <source>
        <dbReference type="Proteomes" id="UP000002279"/>
    </source>
</evidence>
<protein>
    <recommendedName>
        <fullName evidence="7">Ig-like domain-containing protein</fullName>
    </recommendedName>
</protein>
<dbReference type="InterPro" id="IPR013783">
    <property type="entry name" value="Ig-like_fold"/>
</dbReference>
<organism evidence="8 9">
    <name type="scientific">Ornithorhynchus anatinus</name>
    <name type="common">Duckbill platypus</name>
    <dbReference type="NCBI Taxonomy" id="9258"/>
    <lineage>
        <taxon>Eukaryota</taxon>
        <taxon>Metazoa</taxon>
        <taxon>Chordata</taxon>
        <taxon>Craniata</taxon>
        <taxon>Vertebrata</taxon>
        <taxon>Euteleostomi</taxon>
        <taxon>Mammalia</taxon>
        <taxon>Monotremata</taxon>
        <taxon>Ornithorhynchidae</taxon>
        <taxon>Ornithorhynchus</taxon>
    </lineage>
</organism>
<dbReference type="FunCoup" id="A0A6I8NL58">
    <property type="interactions" value="117"/>
</dbReference>
<reference evidence="8" key="2">
    <citation type="submission" date="2025-09" db="UniProtKB">
        <authorList>
            <consortium name="Ensembl"/>
        </authorList>
    </citation>
    <scope>IDENTIFICATION</scope>
    <source>
        <strain evidence="8">Glennie</strain>
    </source>
</reference>
<dbReference type="SUPFAM" id="SSF48726">
    <property type="entry name" value="Immunoglobulin"/>
    <property type="match status" value="1"/>
</dbReference>
<proteinExistence type="predicted"/>
<sequence length="163" mass="17995">MTQNPPCDHLWVIVNLCSVCVHFNPIHCVSGRTDGESVKQTPGHVTLMEGATLALDCTYETTGYPSLFWYVQYPREGPQLLLKDSTEQKQKQGNKGFNAEHQNSNKSFPLSKRGVTLGDSAMYYCVLNDTVIGAAGGGVQKPQSPQPCLLQGSQREKHEKENI</sequence>
<dbReference type="GeneTree" id="ENSGT00940000153073"/>
<evidence type="ECO:0000256" key="5">
    <source>
        <dbReference type="ARBA" id="ARBA00043266"/>
    </source>
</evidence>
<feature type="region of interest" description="Disordered" evidence="6">
    <location>
        <begin position="87"/>
        <end position="111"/>
    </location>
</feature>
<keyword evidence="4" id="KW-0393">Immunoglobulin domain</keyword>
<dbReference type="InterPro" id="IPR003599">
    <property type="entry name" value="Ig_sub"/>
</dbReference>
<keyword evidence="1" id="KW-0732">Signal</keyword>
<name>A0A6I8NL58_ORNAN</name>
<dbReference type="PROSITE" id="PS50835">
    <property type="entry name" value="IG_LIKE"/>
    <property type="match status" value="1"/>
</dbReference>
<evidence type="ECO:0000256" key="4">
    <source>
        <dbReference type="ARBA" id="ARBA00023319"/>
    </source>
</evidence>
<dbReference type="InterPro" id="IPR013106">
    <property type="entry name" value="Ig_V-set"/>
</dbReference>
<dbReference type="Ensembl" id="ENSOANT00000055539.1">
    <property type="protein sequence ID" value="ENSOANP00000041868.1"/>
    <property type="gene ID" value="ENSOANG00000049252.1"/>
</dbReference>
<dbReference type="SMART" id="SM00406">
    <property type="entry name" value="IGv"/>
    <property type="match status" value="1"/>
</dbReference>
<dbReference type="Pfam" id="PF07686">
    <property type="entry name" value="V-set"/>
    <property type="match status" value="1"/>
</dbReference>
<evidence type="ECO:0000256" key="3">
    <source>
        <dbReference type="ARBA" id="ARBA00023170"/>
    </source>
</evidence>
<keyword evidence="3" id="KW-0675">Receptor</keyword>
<feature type="compositionally biased region" description="Polar residues" evidence="6">
    <location>
        <begin position="91"/>
        <end position="108"/>
    </location>
</feature>